<dbReference type="InterPro" id="IPR001130">
    <property type="entry name" value="TatD-like"/>
</dbReference>
<keyword evidence="7" id="KW-1185">Reference proteome</keyword>
<gene>
    <name evidence="6" type="ORF">VHEMI00214</name>
</gene>
<dbReference type="SUPFAM" id="SSF51556">
    <property type="entry name" value="Metallo-dependent hydrolases"/>
    <property type="match status" value="1"/>
</dbReference>
<dbReference type="EMBL" id="CDHN01000001">
    <property type="protein sequence ID" value="CEJ80006.1"/>
    <property type="molecule type" value="Genomic_DNA"/>
</dbReference>
<keyword evidence="2" id="KW-0540">Nuclease</keyword>
<dbReference type="GO" id="GO:0008296">
    <property type="term" value="F:3'-5'-DNA exonuclease activity"/>
    <property type="evidence" value="ECO:0007669"/>
    <property type="project" value="TreeGrafter"/>
</dbReference>
<evidence type="ECO:0000256" key="2">
    <source>
        <dbReference type="ARBA" id="ARBA00022722"/>
    </source>
</evidence>
<reference evidence="6 7" key="1">
    <citation type="journal article" date="2015" name="Genome Announc.">
        <title>Draft Genome Sequence and Gene Annotation of the Entomopathogenic Fungus Verticillium hemipterigenum.</title>
        <authorList>
            <person name="Horn F."/>
            <person name="Habel A."/>
            <person name="Scharf D.H."/>
            <person name="Dworschak J."/>
            <person name="Brakhage A.A."/>
            <person name="Guthke R."/>
            <person name="Hertweck C."/>
            <person name="Linde J."/>
        </authorList>
    </citation>
    <scope>NUCLEOTIDE SEQUENCE [LARGE SCALE GENOMIC DNA]</scope>
</reference>
<accession>A0A0A1SPT9</accession>
<organism evidence="6 7">
    <name type="scientific">[Torrubiella] hemipterigena</name>
    <dbReference type="NCBI Taxonomy" id="1531966"/>
    <lineage>
        <taxon>Eukaryota</taxon>
        <taxon>Fungi</taxon>
        <taxon>Dikarya</taxon>
        <taxon>Ascomycota</taxon>
        <taxon>Pezizomycotina</taxon>
        <taxon>Sordariomycetes</taxon>
        <taxon>Hypocreomycetidae</taxon>
        <taxon>Hypocreales</taxon>
        <taxon>Clavicipitaceae</taxon>
        <taxon>Clavicipitaceae incertae sedis</taxon>
        <taxon>'Torrubiella' clade</taxon>
    </lineage>
</organism>
<dbReference type="AlphaFoldDB" id="A0A0A1SPT9"/>
<dbReference type="Pfam" id="PF01026">
    <property type="entry name" value="TatD_DNase"/>
    <property type="match status" value="1"/>
</dbReference>
<evidence type="ECO:0000313" key="7">
    <source>
        <dbReference type="Proteomes" id="UP000039046"/>
    </source>
</evidence>
<dbReference type="STRING" id="1531966.A0A0A1SPT9"/>
<evidence type="ECO:0000256" key="1">
    <source>
        <dbReference type="ARBA" id="ARBA00009275"/>
    </source>
</evidence>
<evidence type="ECO:0000256" key="4">
    <source>
        <dbReference type="ARBA" id="ARBA00022801"/>
    </source>
</evidence>
<dbReference type="Proteomes" id="UP000039046">
    <property type="component" value="Unassembled WGS sequence"/>
</dbReference>
<evidence type="ECO:0000313" key="6">
    <source>
        <dbReference type="EMBL" id="CEJ80006.1"/>
    </source>
</evidence>
<dbReference type="GO" id="GO:0046872">
    <property type="term" value="F:metal ion binding"/>
    <property type="evidence" value="ECO:0007669"/>
    <property type="project" value="UniProtKB-KW"/>
</dbReference>
<name>A0A0A1SPT9_9HYPO</name>
<sequence length="430" mass="47661">MLARRLALQIPFRQTARFTWTRPLTNMASPAAGLEPGQDTYVPRYIDIGINLADPMFRGKYYGVQRHPDDLSGVIKRAMETGCTKMIITGSDFKSIQGGLEISEEYAGTIFTTAGIHPCTSSIFSLKPSRRSDDGSSTPCDPDPDAPIPEDQQPDAKKTSEVIGRLRDIVEKAIASGNGHLVALGEFGLDYDRLNCCNKTVQLHSFAEQLKFAASLEPQLPLFLHSRAAHNDFVRLLKEAFGENLENLQKGAVVHSFTGTAEEMEELMDLGLYIGINGCSFKTVENCKTVKEVRMDRIMIETDGPWCEVRPSHEGYKYLIEKKDITDVIADGIAAQDSESATGTGTDTPSSINQPKKQKNQKKEPAIPERYRSVKKERWAEGAMVKGRNEPCSIDRIAKIVAGIKGITVEEVCEKAWQNTVKVFDVEKKN</sequence>
<feature type="region of interest" description="Disordered" evidence="5">
    <location>
        <begin position="336"/>
        <end position="368"/>
    </location>
</feature>
<dbReference type="HOGENOM" id="CLU_031506_1_0_1"/>
<dbReference type="PANTHER" id="PTHR10060">
    <property type="entry name" value="TATD FAMILY DEOXYRIBONUCLEASE"/>
    <property type="match status" value="1"/>
</dbReference>
<evidence type="ECO:0000256" key="5">
    <source>
        <dbReference type="SAM" id="MobiDB-lite"/>
    </source>
</evidence>
<proteinExistence type="inferred from homology"/>
<feature type="region of interest" description="Disordered" evidence="5">
    <location>
        <begin position="127"/>
        <end position="159"/>
    </location>
</feature>
<dbReference type="InterPro" id="IPR050891">
    <property type="entry name" value="TatD-type_Hydrolase"/>
</dbReference>
<dbReference type="GO" id="GO:0005829">
    <property type="term" value="C:cytosol"/>
    <property type="evidence" value="ECO:0007669"/>
    <property type="project" value="TreeGrafter"/>
</dbReference>
<evidence type="ECO:0000256" key="3">
    <source>
        <dbReference type="ARBA" id="ARBA00022723"/>
    </source>
</evidence>
<dbReference type="Gene3D" id="3.20.20.140">
    <property type="entry name" value="Metal-dependent hydrolases"/>
    <property type="match status" value="1"/>
</dbReference>
<comment type="similarity">
    <text evidence="1">Belongs to the metallo-dependent hydrolases superfamily. TatD-type hydrolase family.</text>
</comment>
<keyword evidence="3" id="KW-0479">Metal-binding</keyword>
<dbReference type="InterPro" id="IPR032466">
    <property type="entry name" value="Metal_Hydrolase"/>
</dbReference>
<dbReference type="OrthoDB" id="6079689at2759"/>
<dbReference type="PANTHER" id="PTHR10060:SF15">
    <property type="entry name" value="DEOXYRIBONUCLEASE TATDN1"/>
    <property type="match status" value="1"/>
</dbReference>
<dbReference type="CDD" id="cd01310">
    <property type="entry name" value="TatD_DNAse"/>
    <property type="match status" value="1"/>
</dbReference>
<protein>
    <submittedName>
        <fullName evidence="6">Uncharacterized protein</fullName>
    </submittedName>
</protein>
<keyword evidence="4" id="KW-0378">Hydrolase</keyword>
<feature type="compositionally biased region" description="Polar residues" evidence="5">
    <location>
        <begin position="337"/>
        <end position="352"/>
    </location>
</feature>